<comment type="caution">
    <text evidence="3">The sequence shown here is derived from an EMBL/GenBank/DDBJ whole genome shotgun (WGS) entry which is preliminary data.</text>
</comment>
<evidence type="ECO:0000313" key="4">
    <source>
        <dbReference type="Proteomes" id="UP000439903"/>
    </source>
</evidence>
<dbReference type="EMBL" id="WTPW01000595">
    <property type="protein sequence ID" value="KAF0496835.1"/>
    <property type="molecule type" value="Genomic_DNA"/>
</dbReference>
<feature type="region of interest" description="Disordered" evidence="2">
    <location>
        <begin position="8"/>
        <end position="31"/>
    </location>
</feature>
<proteinExistence type="predicted"/>
<evidence type="ECO:0000313" key="3">
    <source>
        <dbReference type="EMBL" id="KAF0496835.1"/>
    </source>
</evidence>
<dbReference type="Proteomes" id="UP000439903">
    <property type="component" value="Unassembled WGS sequence"/>
</dbReference>
<evidence type="ECO:0000256" key="1">
    <source>
        <dbReference type="SAM" id="Coils"/>
    </source>
</evidence>
<dbReference type="AlphaFoldDB" id="A0A8H4EJB9"/>
<organism evidence="3 4">
    <name type="scientific">Gigaspora margarita</name>
    <dbReference type="NCBI Taxonomy" id="4874"/>
    <lineage>
        <taxon>Eukaryota</taxon>
        <taxon>Fungi</taxon>
        <taxon>Fungi incertae sedis</taxon>
        <taxon>Mucoromycota</taxon>
        <taxon>Glomeromycotina</taxon>
        <taxon>Glomeromycetes</taxon>
        <taxon>Diversisporales</taxon>
        <taxon>Gigasporaceae</taxon>
        <taxon>Gigaspora</taxon>
    </lineage>
</organism>
<keyword evidence="4" id="KW-1185">Reference proteome</keyword>
<evidence type="ECO:0000256" key="2">
    <source>
        <dbReference type="SAM" id="MobiDB-lite"/>
    </source>
</evidence>
<accession>A0A8H4EJB9</accession>
<name>A0A8H4EJB9_GIGMA</name>
<gene>
    <name evidence="3" type="ORF">F8M41_020913</name>
</gene>
<feature type="coiled-coil region" evidence="1">
    <location>
        <begin position="49"/>
        <end position="146"/>
    </location>
</feature>
<dbReference type="Gene3D" id="1.10.287.1490">
    <property type="match status" value="1"/>
</dbReference>
<keyword evidence="1" id="KW-0175">Coiled coil</keyword>
<protein>
    <submittedName>
        <fullName evidence="3">Uncharacterized protein</fullName>
    </submittedName>
</protein>
<dbReference type="OrthoDB" id="2410400at2759"/>
<sequence length="232" mass="27222">MMSIWFRAQTRSKSKVKEKTSNRTTGSRQAKRNERLYKKTHLIGKIEGHVSLREKAQKLREELNGIKDKLIDLNSQYSQKVAKSENMRKKIEQKDEDINKLIRKVKILNSDKEDSNNKIESLKTEIAKLKNNIGILRNSLRIANCERIQTATKINDAKVKEDYLERKYNTLVEQHQSELRTRDDRETNLYSQIELLQNRVEDLKTWLGISTKSYSIVTNENSRNTIIIDDSE</sequence>
<reference evidence="3 4" key="1">
    <citation type="journal article" date="2019" name="Environ. Microbiol.">
        <title>At the nexus of three kingdoms: the genome of the mycorrhizal fungus Gigaspora margarita provides insights into plant, endobacterial and fungal interactions.</title>
        <authorList>
            <person name="Venice F."/>
            <person name="Ghignone S."/>
            <person name="Salvioli di Fossalunga A."/>
            <person name="Amselem J."/>
            <person name="Novero M."/>
            <person name="Xianan X."/>
            <person name="Sedzielewska Toro K."/>
            <person name="Morin E."/>
            <person name="Lipzen A."/>
            <person name="Grigoriev I.V."/>
            <person name="Henrissat B."/>
            <person name="Martin F.M."/>
            <person name="Bonfante P."/>
        </authorList>
    </citation>
    <scope>NUCLEOTIDE SEQUENCE [LARGE SCALE GENOMIC DNA]</scope>
    <source>
        <strain evidence="3 4">BEG34</strain>
    </source>
</reference>